<proteinExistence type="predicted"/>
<dbReference type="PANTHER" id="PTHR38471">
    <property type="entry name" value="FOUR HELIX BUNDLE PROTEIN"/>
    <property type="match status" value="1"/>
</dbReference>
<sequence>MKNFKSLLIWQKSMSLVTETYLITKEFPKEEIFGLTSQIRRSSISIPSNIAEGFGRDGNKEFLRFLRISLSSLFEFQTQIEISKNIYYLNENQFNKLYEFSRELEAMLVSFIKKIDESK</sequence>
<dbReference type="NCBIfam" id="TIGR02436">
    <property type="entry name" value="four helix bundle protein"/>
    <property type="match status" value="1"/>
</dbReference>
<keyword evidence="2" id="KW-1185">Reference proteome</keyword>
<dbReference type="SUPFAM" id="SSF158446">
    <property type="entry name" value="IVS-encoded protein-like"/>
    <property type="match status" value="1"/>
</dbReference>
<dbReference type="NCBIfam" id="NF008911">
    <property type="entry name" value="PRK12275.1-2"/>
    <property type="match status" value="1"/>
</dbReference>
<accession>A0A4Q1KQE6</accession>
<name>A0A4Q1KQE6_9FLAO</name>
<dbReference type="InterPro" id="IPR036583">
    <property type="entry name" value="23S_rRNA_IVS_sf"/>
</dbReference>
<dbReference type="OrthoDB" id="9811959at2"/>
<dbReference type="Gene3D" id="1.20.1440.60">
    <property type="entry name" value="23S rRNA-intervening sequence"/>
    <property type="match status" value="1"/>
</dbReference>
<protein>
    <submittedName>
        <fullName evidence="1">Four helix bundle protein</fullName>
    </submittedName>
</protein>
<comment type="caution">
    <text evidence="1">The sequence shown here is derived from an EMBL/GenBank/DDBJ whole genome shotgun (WGS) entry which is preliminary data.</text>
</comment>
<dbReference type="Proteomes" id="UP000289734">
    <property type="component" value="Unassembled WGS sequence"/>
</dbReference>
<dbReference type="EMBL" id="SBKQ01000008">
    <property type="protein sequence ID" value="RXR31825.1"/>
    <property type="molecule type" value="Genomic_DNA"/>
</dbReference>
<organism evidence="1 2">
    <name type="scientific">Flavobacterium piscinae</name>
    <dbReference type="NCBI Taxonomy" id="2506424"/>
    <lineage>
        <taxon>Bacteria</taxon>
        <taxon>Pseudomonadati</taxon>
        <taxon>Bacteroidota</taxon>
        <taxon>Flavobacteriia</taxon>
        <taxon>Flavobacteriales</taxon>
        <taxon>Flavobacteriaceae</taxon>
        <taxon>Flavobacterium</taxon>
    </lineage>
</organism>
<dbReference type="Pfam" id="PF05635">
    <property type="entry name" value="23S_rRNA_IVP"/>
    <property type="match status" value="1"/>
</dbReference>
<dbReference type="RefSeq" id="WP_129464526.1">
    <property type="nucleotide sequence ID" value="NZ_JACSXZ010000002.1"/>
</dbReference>
<dbReference type="CDD" id="cd16377">
    <property type="entry name" value="23S_rRNA_IVP_like"/>
    <property type="match status" value="1"/>
</dbReference>
<dbReference type="InterPro" id="IPR012657">
    <property type="entry name" value="23S_rRNA-intervening_sequence"/>
</dbReference>
<dbReference type="PANTHER" id="PTHR38471:SF2">
    <property type="entry name" value="FOUR HELIX BUNDLE PROTEIN"/>
    <property type="match status" value="1"/>
</dbReference>
<reference evidence="2" key="1">
    <citation type="submission" date="2019-01" db="EMBL/GenBank/DDBJ databases">
        <title>Cytophagaceae bacterium strain CAR-16.</title>
        <authorList>
            <person name="Chen W.-M."/>
        </authorList>
    </citation>
    <scope>NUCLEOTIDE SEQUENCE [LARGE SCALE GENOMIC DNA]</scope>
    <source>
        <strain evidence="2">ICH-30</strain>
    </source>
</reference>
<evidence type="ECO:0000313" key="1">
    <source>
        <dbReference type="EMBL" id="RXR31825.1"/>
    </source>
</evidence>
<evidence type="ECO:0000313" key="2">
    <source>
        <dbReference type="Proteomes" id="UP000289734"/>
    </source>
</evidence>
<dbReference type="AlphaFoldDB" id="A0A4Q1KQE6"/>
<gene>
    <name evidence="1" type="ORF">EQG68_09125</name>
</gene>